<keyword evidence="3" id="KW-1185">Reference proteome</keyword>
<evidence type="ECO:0000313" key="3">
    <source>
        <dbReference type="Proteomes" id="UP000191342"/>
    </source>
</evidence>
<dbReference type="AlphaFoldDB" id="A0A1V6TA92"/>
<accession>A0A1V6TA92</accession>
<reference evidence="3" key="1">
    <citation type="journal article" date="2017" name="Nat. Microbiol.">
        <title>Global analysis of biosynthetic gene clusters reveals vast potential of secondary metabolite production in Penicillium species.</title>
        <authorList>
            <person name="Nielsen J.C."/>
            <person name="Grijseels S."/>
            <person name="Prigent S."/>
            <person name="Ji B."/>
            <person name="Dainat J."/>
            <person name="Nielsen K.F."/>
            <person name="Frisvad J.C."/>
            <person name="Workman M."/>
            <person name="Nielsen J."/>
        </authorList>
    </citation>
    <scope>NUCLEOTIDE SEQUENCE [LARGE SCALE GENOMIC DNA]</scope>
    <source>
        <strain evidence="3">IBT 14082</strain>
    </source>
</reference>
<proteinExistence type="predicted"/>
<dbReference type="OrthoDB" id="10462352at2759"/>
<gene>
    <name evidence="2" type="ORF">PENFLA_c012G02513</name>
</gene>
<dbReference type="Proteomes" id="UP000191342">
    <property type="component" value="Unassembled WGS sequence"/>
</dbReference>
<dbReference type="EMBL" id="MLQL01000012">
    <property type="protein sequence ID" value="OQE22779.1"/>
    <property type="molecule type" value="Genomic_DNA"/>
</dbReference>
<name>A0A1V6TA92_9EURO</name>
<evidence type="ECO:0000256" key="1">
    <source>
        <dbReference type="SAM" id="MobiDB-lite"/>
    </source>
</evidence>
<comment type="caution">
    <text evidence="2">The sequence shown here is derived from an EMBL/GenBank/DDBJ whole genome shotgun (WGS) entry which is preliminary data.</text>
</comment>
<organism evidence="2 3">
    <name type="scientific">Penicillium flavigenum</name>
    <dbReference type="NCBI Taxonomy" id="254877"/>
    <lineage>
        <taxon>Eukaryota</taxon>
        <taxon>Fungi</taxon>
        <taxon>Dikarya</taxon>
        <taxon>Ascomycota</taxon>
        <taxon>Pezizomycotina</taxon>
        <taxon>Eurotiomycetes</taxon>
        <taxon>Eurotiomycetidae</taxon>
        <taxon>Eurotiales</taxon>
        <taxon>Aspergillaceae</taxon>
        <taxon>Penicillium</taxon>
    </lineage>
</organism>
<feature type="region of interest" description="Disordered" evidence="1">
    <location>
        <begin position="75"/>
        <end position="118"/>
    </location>
</feature>
<evidence type="ECO:0000313" key="2">
    <source>
        <dbReference type="EMBL" id="OQE22779.1"/>
    </source>
</evidence>
<protein>
    <submittedName>
        <fullName evidence="2">Uncharacterized protein</fullName>
    </submittedName>
</protein>
<feature type="compositionally biased region" description="Low complexity" evidence="1">
    <location>
        <begin position="78"/>
        <end position="96"/>
    </location>
</feature>
<sequence>MAESHGTSDLKFSVFVPRLKGESNWELWKQRMEIALNSKDPSYWTILTGQEKRPPNLPGTEESNVEAFDDTVTDIIDDTPSTSTPAPTAAAAQPATEEADSAGARKLWNGLHGSTNQV</sequence>